<name>A0ABR3J4D0_9AGAR</name>
<organism evidence="2 3">
    <name type="scientific">Hohenbuehelia grisea</name>
    <dbReference type="NCBI Taxonomy" id="104357"/>
    <lineage>
        <taxon>Eukaryota</taxon>
        <taxon>Fungi</taxon>
        <taxon>Dikarya</taxon>
        <taxon>Basidiomycota</taxon>
        <taxon>Agaricomycotina</taxon>
        <taxon>Agaricomycetes</taxon>
        <taxon>Agaricomycetidae</taxon>
        <taxon>Agaricales</taxon>
        <taxon>Pleurotineae</taxon>
        <taxon>Pleurotaceae</taxon>
        <taxon>Hohenbuehelia</taxon>
    </lineage>
</organism>
<gene>
    <name evidence="2" type="ORF">HGRIS_010285</name>
</gene>
<reference evidence="3" key="1">
    <citation type="submission" date="2024-06" db="EMBL/GenBank/DDBJ databases">
        <title>Multi-omics analyses provide insights into the biosynthesis of the anticancer antibiotic pleurotin in Hohenbuehelia grisea.</title>
        <authorList>
            <person name="Weaver J.A."/>
            <person name="Alberti F."/>
        </authorList>
    </citation>
    <scope>NUCLEOTIDE SEQUENCE [LARGE SCALE GENOMIC DNA]</scope>
    <source>
        <strain evidence="3">T-177</strain>
    </source>
</reference>
<accession>A0ABR3J4D0</accession>
<comment type="caution">
    <text evidence="2">The sequence shown here is derived from an EMBL/GenBank/DDBJ whole genome shotgun (WGS) entry which is preliminary data.</text>
</comment>
<protein>
    <submittedName>
        <fullName evidence="2">Uncharacterized protein</fullName>
    </submittedName>
</protein>
<evidence type="ECO:0000256" key="1">
    <source>
        <dbReference type="SAM" id="MobiDB-lite"/>
    </source>
</evidence>
<feature type="compositionally biased region" description="Polar residues" evidence="1">
    <location>
        <begin position="143"/>
        <end position="152"/>
    </location>
</feature>
<evidence type="ECO:0000313" key="2">
    <source>
        <dbReference type="EMBL" id="KAL0950310.1"/>
    </source>
</evidence>
<dbReference type="Proteomes" id="UP001556367">
    <property type="component" value="Unassembled WGS sequence"/>
</dbReference>
<feature type="compositionally biased region" description="Low complexity" evidence="1">
    <location>
        <begin position="23"/>
        <end position="37"/>
    </location>
</feature>
<feature type="region of interest" description="Disordered" evidence="1">
    <location>
        <begin position="143"/>
        <end position="192"/>
    </location>
</feature>
<feature type="region of interest" description="Disordered" evidence="1">
    <location>
        <begin position="213"/>
        <end position="236"/>
    </location>
</feature>
<feature type="region of interest" description="Disordered" evidence="1">
    <location>
        <begin position="1"/>
        <end position="70"/>
    </location>
</feature>
<keyword evidence="3" id="KW-1185">Reference proteome</keyword>
<dbReference type="EMBL" id="JASNQZ010000012">
    <property type="protein sequence ID" value="KAL0950310.1"/>
    <property type="molecule type" value="Genomic_DNA"/>
</dbReference>
<feature type="region of interest" description="Disordered" evidence="1">
    <location>
        <begin position="84"/>
        <end position="128"/>
    </location>
</feature>
<sequence>MNEDTPADFLSQGSDAEMHTVSRSRNSQSRNKRQNSQDAHSLSSEAPTKDEAVDYDVQEDEDLQEISDTNELRNIFELELPQFNSPAARRSASPQEISATTSTRKGTHNQMASIRTRSPAHRRRPPIQLGHARQPLIMASETMMSSSHQSFSGLGFAPAQQSSKPKAKPQWSAGPSTSDTHASPKPRHRKHSIDQALESAGLDLNDVDVNTERDAPTVSNSGWPTEAHFTPKAPGQRSLNLKAQPLALQSVLRTAIRNISKIAASWRPWCQSYQDVPGQTRFHDHHWGPERLSNFQGTHWRDGALERLGSSDSQ</sequence>
<evidence type="ECO:0000313" key="3">
    <source>
        <dbReference type="Proteomes" id="UP001556367"/>
    </source>
</evidence>
<feature type="compositionally biased region" description="Acidic residues" evidence="1">
    <location>
        <begin position="53"/>
        <end position="65"/>
    </location>
</feature>
<feature type="compositionally biased region" description="Polar residues" evidence="1">
    <location>
        <begin position="92"/>
        <end position="116"/>
    </location>
</feature>
<proteinExistence type="predicted"/>